<protein>
    <submittedName>
        <fullName evidence="1">Uncharacterized protein</fullName>
    </submittedName>
</protein>
<dbReference type="AlphaFoldDB" id="A0A6A5UMF7"/>
<evidence type="ECO:0000313" key="2">
    <source>
        <dbReference type="Proteomes" id="UP000800036"/>
    </source>
</evidence>
<sequence length="96" mass="11233">MGERPISRRRRRSPMSFLHLAGPFGLGGCRDSLPPLLQTQVKYQRSQLSYLRYKAGRCYFFHLTCRVLSFKFFIRGKLGPLLTSPPSPYTRIFCFR</sequence>
<evidence type="ECO:0000313" key="1">
    <source>
        <dbReference type="EMBL" id="KAF1965854.1"/>
    </source>
</evidence>
<accession>A0A6A5UMF7</accession>
<organism evidence="1 2">
    <name type="scientific">Bimuria novae-zelandiae CBS 107.79</name>
    <dbReference type="NCBI Taxonomy" id="1447943"/>
    <lineage>
        <taxon>Eukaryota</taxon>
        <taxon>Fungi</taxon>
        <taxon>Dikarya</taxon>
        <taxon>Ascomycota</taxon>
        <taxon>Pezizomycotina</taxon>
        <taxon>Dothideomycetes</taxon>
        <taxon>Pleosporomycetidae</taxon>
        <taxon>Pleosporales</taxon>
        <taxon>Massarineae</taxon>
        <taxon>Didymosphaeriaceae</taxon>
        <taxon>Bimuria</taxon>
    </lineage>
</organism>
<dbReference type="EMBL" id="ML976754">
    <property type="protein sequence ID" value="KAF1965854.1"/>
    <property type="molecule type" value="Genomic_DNA"/>
</dbReference>
<dbReference type="Proteomes" id="UP000800036">
    <property type="component" value="Unassembled WGS sequence"/>
</dbReference>
<proteinExistence type="predicted"/>
<keyword evidence="2" id="KW-1185">Reference proteome</keyword>
<gene>
    <name evidence="1" type="ORF">BU23DRAFT_336626</name>
</gene>
<name>A0A6A5UMF7_9PLEO</name>
<dbReference type="PROSITE" id="PS51257">
    <property type="entry name" value="PROKAR_LIPOPROTEIN"/>
    <property type="match status" value="1"/>
</dbReference>
<reference evidence="1" key="1">
    <citation type="journal article" date="2020" name="Stud. Mycol.">
        <title>101 Dothideomycetes genomes: a test case for predicting lifestyles and emergence of pathogens.</title>
        <authorList>
            <person name="Haridas S."/>
            <person name="Albert R."/>
            <person name="Binder M."/>
            <person name="Bloem J."/>
            <person name="Labutti K."/>
            <person name="Salamov A."/>
            <person name="Andreopoulos B."/>
            <person name="Baker S."/>
            <person name="Barry K."/>
            <person name="Bills G."/>
            <person name="Bluhm B."/>
            <person name="Cannon C."/>
            <person name="Castanera R."/>
            <person name="Culley D."/>
            <person name="Daum C."/>
            <person name="Ezra D."/>
            <person name="Gonzalez J."/>
            <person name="Henrissat B."/>
            <person name="Kuo A."/>
            <person name="Liang C."/>
            <person name="Lipzen A."/>
            <person name="Lutzoni F."/>
            <person name="Magnuson J."/>
            <person name="Mondo S."/>
            <person name="Nolan M."/>
            <person name="Ohm R."/>
            <person name="Pangilinan J."/>
            <person name="Park H.-J."/>
            <person name="Ramirez L."/>
            <person name="Alfaro M."/>
            <person name="Sun H."/>
            <person name="Tritt A."/>
            <person name="Yoshinaga Y."/>
            <person name="Zwiers L.-H."/>
            <person name="Turgeon B."/>
            <person name="Goodwin S."/>
            <person name="Spatafora J."/>
            <person name="Crous P."/>
            <person name="Grigoriev I."/>
        </authorList>
    </citation>
    <scope>NUCLEOTIDE SEQUENCE</scope>
    <source>
        <strain evidence="1">CBS 107.79</strain>
    </source>
</reference>